<dbReference type="AlphaFoldDB" id="A0A975SKU2"/>
<dbReference type="InterPro" id="IPR000073">
    <property type="entry name" value="AB_hydrolase_1"/>
</dbReference>
<sequence>MTALPVRPPLLLIHGAWQGSWVWEAFQPLLADLGWDSHAVDLPGNGCDDTPPEAVNLAAYVDHCAAWVDQQPGPVVVVGHSGGAVVASQLAEARPHKVAALVYLAGIMLPSDVPFGQLVQEVLPQHPEAVGINAYLEWSADRRLSWVPPAAAREIFLHDCPPVVAERASTRFVPQPTDGLIITPHLTDQGWGAIPRLYVEALHDRSVILPLQRRMQALCPGTRRLSLPTGHAPQVAAPTQLANLLGEALPGLLKP</sequence>
<dbReference type="EMBL" id="CP064782">
    <property type="protein sequence ID" value="QWT48113.1"/>
    <property type="molecule type" value="Genomic_DNA"/>
</dbReference>
<dbReference type="GO" id="GO:0016787">
    <property type="term" value="F:hydrolase activity"/>
    <property type="evidence" value="ECO:0007669"/>
    <property type="project" value="UniProtKB-KW"/>
</dbReference>
<proteinExistence type="predicted"/>
<feature type="domain" description="AB hydrolase-1" evidence="1">
    <location>
        <begin position="10"/>
        <end position="243"/>
    </location>
</feature>
<dbReference type="PANTHER" id="PTHR37017">
    <property type="entry name" value="AB HYDROLASE-1 DOMAIN-CONTAINING PROTEIN-RELATED"/>
    <property type="match status" value="1"/>
</dbReference>
<dbReference type="Pfam" id="PF12697">
    <property type="entry name" value="Abhydrolase_6"/>
    <property type="match status" value="1"/>
</dbReference>
<evidence type="ECO:0000313" key="2">
    <source>
        <dbReference type="EMBL" id="QWT48113.1"/>
    </source>
</evidence>
<evidence type="ECO:0000313" key="3">
    <source>
        <dbReference type="Proteomes" id="UP000683428"/>
    </source>
</evidence>
<name>A0A975SKU2_9RHOO</name>
<keyword evidence="3" id="KW-1185">Reference proteome</keyword>
<protein>
    <submittedName>
        <fullName evidence="2">Alpha/beta hydrolase</fullName>
    </submittedName>
</protein>
<dbReference type="PANTHER" id="PTHR37017:SF11">
    <property type="entry name" value="ESTERASE_LIPASE_THIOESTERASE DOMAIN-CONTAINING PROTEIN"/>
    <property type="match status" value="1"/>
</dbReference>
<dbReference type="RefSeq" id="WP_216129658.1">
    <property type="nucleotide sequence ID" value="NZ_CP064782.1"/>
</dbReference>
<evidence type="ECO:0000259" key="1">
    <source>
        <dbReference type="Pfam" id="PF12697"/>
    </source>
</evidence>
<organism evidence="2 3">
    <name type="scientific">Azospira inquinata</name>
    <dbReference type="NCBI Taxonomy" id="2785627"/>
    <lineage>
        <taxon>Bacteria</taxon>
        <taxon>Pseudomonadati</taxon>
        <taxon>Pseudomonadota</taxon>
        <taxon>Betaproteobacteria</taxon>
        <taxon>Rhodocyclales</taxon>
        <taxon>Rhodocyclaceae</taxon>
        <taxon>Azospira</taxon>
    </lineage>
</organism>
<dbReference type="InterPro" id="IPR052897">
    <property type="entry name" value="Sec-Metab_Biosynth_Hydrolase"/>
</dbReference>
<dbReference type="Proteomes" id="UP000683428">
    <property type="component" value="Chromosome"/>
</dbReference>
<accession>A0A975SKU2</accession>
<keyword evidence="2" id="KW-0378">Hydrolase</keyword>
<gene>
    <name evidence="2" type="ORF">Azoinq_09545</name>
</gene>
<reference evidence="2" key="1">
    <citation type="submission" date="2020-11" db="EMBL/GenBank/DDBJ databases">
        <title>Azospira inquinata sp. nov.</title>
        <authorList>
            <person name="Moe W.M."/>
            <person name="Mikes M.C."/>
        </authorList>
    </citation>
    <scope>NUCLEOTIDE SEQUENCE</scope>
    <source>
        <strain evidence="2">Azo-3</strain>
    </source>
</reference>
<dbReference type="KEGG" id="aiq:Azoinq_09545"/>